<reference evidence="1 2" key="1">
    <citation type="submission" date="2019-12" db="EMBL/GenBank/DDBJ databases">
        <authorList>
            <person name="Huq M.A."/>
        </authorList>
    </citation>
    <scope>NUCLEOTIDE SEQUENCE [LARGE SCALE GENOMIC DNA]</scope>
    <source>
        <strain evidence="1 2">MAH-20</strain>
    </source>
</reference>
<name>A0A6I4IXW6_9SPHN</name>
<evidence type="ECO:0000313" key="1">
    <source>
        <dbReference type="EMBL" id="MVO77040.1"/>
    </source>
</evidence>
<proteinExistence type="predicted"/>
<protein>
    <recommendedName>
        <fullName evidence="3">DUF1269 domain-containing protein</fullName>
    </recommendedName>
</protein>
<dbReference type="EMBL" id="WQMS01000006">
    <property type="protein sequence ID" value="MVO77040.1"/>
    <property type="molecule type" value="Genomic_DNA"/>
</dbReference>
<comment type="caution">
    <text evidence="1">The sequence shown here is derived from an EMBL/GenBank/DDBJ whole genome shotgun (WGS) entry which is preliminary data.</text>
</comment>
<gene>
    <name evidence="1" type="ORF">GON01_03685</name>
</gene>
<keyword evidence="2" id="KW-1185">Reference proteome</keyword>
<evidence type="ECO:0000313" key="2">
    <source>
        <dbReference type="Proteomes" id="UP000441389"/>
    </source>
</evidence>
<dbReference type="Proteomes" id="UP000441389">
    <property type="component" value="Unassembled WGS sequence"/>
</dbReference>
<dbReference type="AlphaFoldDB" id="A0A6I4IXW6"/>
<organism evidence="1 2">
    <name type="scientific">Sphingomonas horti</name>
    <dbReference type="NCBI Taxonomy" id="2682842"/>
    <lineage>
        <taxon>Bacteria</taxon>
        <taxon>Pseudomonadati</taxon>
        <taxon>Pseudomonadota</taxon>
        <taxon>Alphaproteobacteria</taxon>
        <taxon>Sphingomonadales</taxon>
        <taxon>Sphingomonadaceae</taxon>
        <taxon>Sphingomonas</taxon>
    </lineage>
</organism>
<evidence type="ECO:0008006" key="3">
    <source>
        <dbReference type="Google" id="ProtNLM"/>
    </source>
</evidence>
<dbReference type="RefSeq" id="WP_157026032.1">
    <property type="nucleotide sequence ID" value="NZ_WQMS01000006.1"/>
</dbReference>
<accession>A0A6I4IXW6</accession>
<sequence length="188" mass="19505">MIMDEPQAAVREAIGIFQNPHDLEAAIDELLSSGFDRAEVSLLAGERAIEDKLGHRYRRVNSLADDPAAPRTAYVSTEAIGDAEGGLVGGLMYVGATVAAGAVVVSGGAIATGLAAAVLAGGAGGLIGALLAKWVGHHHGHYLQEQIERGGLLLWVRTWDSAHEARAADILRRHAGDCVHVHGPALTA</sequence>